<reference evidence="1 2" key="1">
    <citation type="submission" date="2018-11" db="EMBL/GenBank/DDBJ databases">
        <authorList>
            <consortium name="Pathogen Informatics"/>
        </authorList>
    </citation>
    <scope>NUCLEOTIDE SEQUENCE [LARGE SCALE GENOMIC DNA]</scope>
</reference>
<gene>
    <name evidence="1" type="ORF">SVUK_LOCUS5323</name>
</gene>
<dbReference type="Gene3D" id="1.10.418.10">
    <property type="entry name" value="Calponin-like domain"/>
    <property type="match status" value="1"/>
</dbReference>
<dbReference type="InterPro" id="IPR036188">
    <property type="entry name" value="FAD/NAD-bd_sf"/>
</dbReference>
<evidence type="ECO:0000313" key="1">
    <source>
        <dbReference type="EMBL" id="VDM70325.1"/>
    </source>
</evidence>
<dbReference type="OrthoDB" id="20799at2759"/>
<name>A0A3P7KGY2_STRVU</name>
<feature type="non-terminal residue" evidence="1">
    <location>
        <position position="1"/>
    </location>
</feature>
<keyword evidence="2" id="KW-1185">Reference proteome</keyword>
<dbReference type="AlphaFoldDB" id="A0A3P7KGY2"/>
<protein>
    <recommendedName>
        <fullName evidence="3">Calponin-homology (CH) domain-containing protein</fullName>
    </recommendedName>
</protein>
<dbReference type="SUPFAM" id="SSF47576">
    <property type="entry name" value="Calponin-homology domain, CH-domain"/>
    <property type="match status" value="1"/>
</dbReference>
<evidence type="ECO:0008006" key="3">
    <source>
        <dbReference type="Google" id="ProtNLM"/>
    </source>
</evidence>
<dbReference type="Proteomes" id="UP000270094">
    <property type="component" value="Unassembled WGS sequence"/>
</dbReference>
<proteinExistence type="predicted"/>
<accession>A0A3P7KGY2</accession>
<dbReference type="Gene3D" id="3.50.50.60">
    <property type="entry name" value="FAD/NAD(P)-binding domain"/>
    <property type="match status" value="1"/>
</dbReference>
<dbReference type="InterPro" id="IPR036872">
    <property type="entry name" value="CH_dom_sf"/>
</dbReference>
<sequence>PLLAILAYWIGLRSRIFGSSRYGLADQRVRTEQERFHLLFLYCAQSFNRFPGPLEMIAERESIYRLLAQVTKDNMNKAINKYTIDPRTRYVSLEMPLQPEDVVQIVSSDNPRMAPISQALVLNNASSVHANPALRKYSLWKFCHLALAPYKLKLYDLDVCWNDGRALAGLVAKFRPSALDYFNVINMQNVND</sequence>
<evidence type="ECO:0000313" key="2">
    <source>
        <dbReference type="Proteomes" id="UP000270094"/>
    </source>
</evidence>
<organism evidence="1 2">
    <name type="scientific">Strongylus vulgaris</name>
    <name type="common">Blood worm</name>
    <dbReference type="NCBI Taxonomy" id="40348"/>
    <lineage>
        <taxon>Eukaryota</taxon>
        <taxon>Metazoa</taxon>
        <taxon>Ecdysozoa</taxon>
        <taxon>Nematoda</taxon>
        <taxon>Chromadorea</taxon>
        <taxon>Rhabditida</taxon>
        <taxon>Rhabditina</taxon>
        <taxon>Rhabditomorpha</taxon>
        <taxon>Strongyloidea</taxon>
        <taxon>Strongylidae</taxon>
        <taxon>Strongylus</taxon>
    </lineage>
</organism>
<feature type="non-terminal residue" evidence="1">
    <location>
        <position position="192"/>
    </location>
</feature>
<dbReference type="EMBL" id="UYYB01015619">
    <property type="protein sequence ID" value="VDM70325.1"/>
    <property type="molecule type" value="Genomic_DNA"/>
</dbReference>